<name>W4LLV6_ENTF1</name>
<evidence type="ECO:0000256" key="4">
    <source>
        <dbReference type="ARBA" id="ARBA00022679"/>
    </source>
</evidence>
<dbReference type="Proteomes" id="UP000019141">
    <property type="component" value="Unassembled WGS sequence"/>
</dbReference>
<dbReference type="InterPro" id="IPR058240">
    <property type="entry name" value="rSAM_sf"/>
</dbReference>
<keyword evidence="5 13" id="KW-0949">S-adenosyl-L-methionine</keyword>
<dbReference type="SFLD" id="SFLDF00273">
    <property type="entry name" value="(dimethylallyl)adenosine_tRNA"/>
    <property type="match status" value="1"/>
</dbReference>
<dbReference type="AlphaFoldDB" id="W4LLV6"/>
<evidence type="ECO:0000256" key="11">
    <source>
        <dbReference type="ARBA" id="ARBA00080698"/>
    </source>
</evidence>
<evidence type="ECO:0000256" key="5">
    <source>
        <dbReference type="ARBA" id="ARBA00022691"/>
    </source>
</evidence>
<comment type="subunit">
    <text evidence="13">Monomer.</text>
</comment>
<evidence type="ECO:0000256" key="6">
    <source>
        <dbReference type="ARBA" id="ARBA00022723"/>
    </source>
</evidence>
<dbReference type="InterPro" id="IPR023404">
    <property type="entry name" value="rSAM_horseshoe"/>
</dbReference>
<keyword evidence="7 13" id="KW-0408">Iron</keyword>
<dbReference type="Pfam" id="PF01938">
    <property type="entry name" value="TRAM"/>
    <property type="match status" value="1"/>
</dbReference>
<dbReference type="GO" id="GO:0051539">
    <property type="term" value="F:4 iron, 4 sulfur cluster binding"/>
    <property type="evidence" value="ECO:0007669"/>
    <property type="project" value="UniProtKB-UniRule"/>
</dbReference>
<evidence type="ECO:0000256" key="12">
    <source>
        <dbReference type="ARBA" id="ARBA00081141"/>
    </source>
</evidence>
<dbReference type="SUPFAM" id="SSF102114">
    <property type="entry name" value="Radical SAM enzymes"/>
    <property type="match status" value="1"/>
</dbReference>
<dbReference type="PROSITE" id="PS51918">
    <property type="entry name" value="RADICAL_SAM"/>
    <property type="match status" value="1"/>
</dbReference>
<dbReference type="InterPro" id="IPR006463">
    <property type="entry name" value="MiaB_methiolase"/>
</dbReference>
<evidence type="ECO:0000259" key="15">
    <source>
        <dbReference type="PROSITE" id="PS51449"/>
    </source>
</evidence>
<evidence type="ECO:0000313" key="17">
    <source>
        <dbReference type="EMBL" id="ETW98884.1"/>
    </source>
</evidence>
<comment type="catalytic activity">
    <reaction evidence="13">
        <text>N(6)-dimethylallyladenosine(37) in tRNA + (sulfur carrier)-SH + AH2 + 2 S-adenosyl-L-methionine = 2-methylsulfanyl-N(6)-dimethylallyladenosine(37) in tRNA + (sulfur carrier)-H + 5'-deoxyadenosine + L-methionine + A + S-adenosyl-L-homocysteine + 2 H(+)</text>
        <dbReference type="Rhea" id="RHEA:37067"/>
        <dbReference type="Rhea" id="RHEA-COMP:10375"/>
        <dbReference type="Rhea" id="RHEA-COMP:10376"/>
        <dbReference type="Rhea" id="RHEA-COMP:14737"/>
        <dbReference type="Rhea" id="RHEA-COMP:14739"/>
        <dbReference type="ChEBI" id="CHEBI:13193"/>
        <dbReference type="ChEBI" id="CHEBI:15378"/>
        <dbReference type="ChEBI" id="CHEBI:17319"/>
        <dbReference type="ChEBI" id="CHEBI:17499"/>
        <dbReference type="ChEBI" id="CHEBI:29917"/>
        <dbReference type="ChEBI" id="CHEBI:57844"/>
        <dbReference type="ChEBI" id="CHEBI:57856"/>
        <dbReference type="ChEBI" id="CHEBI:59789"/>
        <dbReference type="ChEBI" id="CHEBI:64428"/>
        <dbReference type="ChEBI" id="CHEBI:74415"/>
        <dbReference type="ChEBI" id="CHEBI:74417"/>
        <dbReference type="EC" id="2.8.4.3"/>
    </reaction>
</comment>
<dbReference type="Gene3D" id="3.40.50.12160">
    <property type="entry name" value="Methylthiotransferase, N-terminal domain"/>
    <property type="match status" value="1"/>
</dbReference>
<dbReference type="GO" id="GO:0035597">
    <property type="term" value="F:tRNA-2-methylthio-N(6)-dimethylallyladenosine(37) synthase activity"/>
    <property type="evidence" value="ECO:0007669"/>
    <property type="project" value="UniProtKB-EC"/>
</dbReference>
<dbReference type="Pfam" id="PF00919">
    <property type="entry name" value="UPF0004"/>
    <property type="match status" value="1"/>
</dbReference>
<reference evidence="17 18" key="1">
    <citation type="journal article" date="2014" name="Nature">
        <title>An environmental bacterial taxon with a large and distinct metabolic repertoire.</title>
        <authorList>
            <person name="Wilson M.C."/>
            <person name="Mori T."/>
            <person name="Ruckert C."/>
            <person name="Uria A.R."/>
            <person name="Helf M.J."/>
            <person name="Takada K."/>
            <person name="Gernert C."/>
            <person name="Steffens U.A."/>
            <person name="Heycke N."/>
            <person name="Schmitt S."/>
            <person name="Rinke C."/>
            <person name="Helfrich E.J."/>
            <person name="Brachmann A.O."/>
            <person name="Gurgui C."/>
            <person name="Wakimoto T."/>
            <person name="Kracht M."/>
            <person name="Crusemann M."/>
            <person name="Hentschel U."/>
            <person name="Abe I."/>
            <person name="Matsunaga S."/>
            <person name="Kalinowski J."/>
            <person name="Takeyama H."/>
            <person name="Piel J."/>
        </authorList>
    </citation>
    <scope>NUCLEOTIDE SEQUENCE [LARGE SCALE GENOMIC DNA]</scope>
    <source>
        <strain evidence="18">TSY1</strain>
    </source>
</reference>
<comment type="function">
    <text evidence="1 13">Catalyzes the methylthiolation of N6-(dimethylallyl)adenosine (i(6)A), leading to the formation of 2-methylthio-N6-(dimethylallyl)adenosine (ms(2)i(6)A) at position 37 in tRNAs that read codons beginning with uridine.</text>
</comment>
<dbReference type="HAMAP" id="MF_01864">
    <property type="entry name" value="tRNA_metthiotr_MiaB"/>
    <property type="match status" value="1"/>
</dbReference>
<feature type="binding site" evidence="13">
    <location>
        <position position="162"/>
    </location>
    <ligand>
        <name>[4Fe-4S] cluster</name>
        <dbReference type="ChEBI" id="CHEBI:49883"/>
        <label>2</label>
        <note>4Fe-4S-S-AdoMet</note>
    </ligand>
</feature>
<evidence type="ECO:0000256" key="13">
    <source>
        <dbReference type="HAMAP-Rule" id="MF_01864"/>
    </source>
</evidence>
<evidence type="ECO:0000256" key="7">
    <source>
        <dbReference type="ARBA" id="ARBA00023004"/>
    </source>
</evidence>
<keyword evidence="6 13" id="KW-0479">Metal-binding</keyword>
<accession>W4LLV6</accession>
<dbReference type="InterPro" id="IPR038135">
    <property type="entry name" value="Methylthiotransferase_N_sf"/>
</dbReference>
<dbReference type="Gene3D" id="3.80.30.20">
    <property type="entry name" value="tm_1862 like domain"/>
    <property type="match status" value="1"/>
</dbReference>
<dbReference type="NCBIfam" id="TIGR01574">
    <property type="entry name" value="miaB-methiolase"/>
    <property type="match status" value="1"/>
</dbReference>
<dbReference type="InterPro" id="IPR002792">
    <property type="entry name" value="TRAM_dom"/>
</dbReference>
<feature type="binding site" evidence="13">
    <location>
        <position position="165"/>
    </location>
    <ligand>
        <name>[4Fe-4S] cluster</name>
        <dbReference type="ChEBI" id="CHEBI:49883"/>
        <label>2</label>
        <note>4Fe-4S-S-AdoMet</note>
    </ligand>
</feature>
<feature type="binding site" evidence="13">
    <location>
        <position position="13"/>
    </location>
    <ligand>
        <name>[4Fe-4S] cluster</name>
        <dbReference type="ChEBI" id="CHEBI:49883"/>
        <label>1</label>
    </ligand>
</feature>
<dbReference type="PROSITE" id="PS50926">
    <property type="entry name" value="TRAM"/>
    <property type="match status" value="1"/>
</dbReference>
<evidence type="ECO:0000256" key="3">
    <source>
        <dbReference type="ARBA" id="ARBA00022490"/>
    </source>
</evidence>
<gene>
    <name evidence="13" type="primary">miaB</name>
    <name evidence="17" type="ORF">ETSY1_16960</name>
</gene>
<feature type="binding site" evidence="13">
    <location>
        <position position="158"/>
    </location>
    <ligand>
        <name>[4Fe-4S] cluster</name>
        <dbReference type="ChEBI" id="CHEBI:49883"/>
        <label>2</label>
        <note>4Fe-4S-S-AdoMet</note>
    </ligand>
</feature>
<dbReference type="SFLD" id="SFLDG01061">
    <property type="entry name" value="methylthiotransferase"/>
    <property type="match status" value="1"/>
</dbReference>
<dbReference type="GO" id="GO:0005829">
    <property type="term" value="C:cytosol"/>
    <property type="evidence" value="ECO:0007669"/>
    <property type="project" value="TreeGrafter"/>
</dbReference>
<evidence type="ECO:0000313" key="18">
    <source>
        <dbReference type="Proteomes" id="UP000019141"/>
    </source>
</evidence>
<keyword evidence="2 13" id="KW-0004">4Fe-4S</keyword>
<comment type="cofactor">
    <cofactor evidence="13">
        <name>[4Fe-4S] cluster</name>
        <dbReference type="ChEBI" id="CHEBI:49883"/>
    </cofactor>
    <text evidence="13">Binds 2 [4Fe-4S] clusters. One cluster is coordinated with 3 cysteines and an exchangeable S-adenosyl-L-methionine.</text>
</comment>
<dbReference type="Pfam" id="PF04055">
    <property type="entry name" value="Radical_SAM"/>
    <property type="match status" value="1"/>
</dbReference>
<evidence type="ECO:0000259" key="16">
    <source>
        <dbReference type="PROSITE" id="PS51918"/>
    </source>
</evidence>
<dbReference type="InterPro" id="IPR013848">
    <property type="entry name" value="Methylthiotransferase_N"/>
</dbReference>
<dbReference type="InterPro" id="IPR020612">
    <property type="entry name" value="Methylthiotransferase_CS"/>
</dbReference>
<keyword evidence="3 13" id="KW-0963">Cytoplasm</keyword>
<feature type="domain" description="Radical SAM core" evidence="16">
    <location>
        <begin position="144"/>
        <end position="375"/>
    </location>
</feature>
<keyword evidence="4 13" id="KW-0808">Transferase</keyword>
<comment type="subcellular location">
    <subcellularLocation>
        <location evidence="13">Cytoplasm</location>
    </subcellularLocation>
</comment>
<dbReference type="EMBL" id="AZHW01000508">
    <property type="protein sequence ID" value="ETW98884.1"/>
    <property type="molecule type" value="Genomic_DNA"/>
</dbReference>
<dbReference type="CDD" id="cd01335">
    <property type="entry name" value="Radical_SAM"/>
    <property type="match status" value="1"/>
</dbReference>
<evidence type="ECO:0000259" key="14">
    <source>
        <dbReference type="PROSITE" id="PS50926"/>
    </source>
</evidence>
<organism evidence="17 18">
    <name type="scientific">Entotheonella factor</name>
    <dbReference type="NCBI Taxonomy" id="1429438"/>
    <lineage>
        <taxon>Bacteria</taxon>
        <taxon>Pseudomonadati</taxon>
        <taxon>Nitrospinota/Tectimicrobiota group</taxon>
        <taxon>Candidatus Tectimicrobiota</taxon>
        <taxon>Candidatus Entotheonellia</taxon>
        <taxon>Candidatus Entotheonellales</taxon>
        <taxon>Candidatus Entotheonellaceae</taxon>
        <taxon>Candidatus Entotheonella</taxon>
    </lineage>
</organism>
<dbReference type="PANTHER" id="PTHR43020">
    <property type="entry name" value="CDK5 REGULATORY SUBUNIT-ASSOCIATED PROTEIN 1"/>
    <property type="match status" value="1"/>
</dbReference>
<dbReference type="PANTHER" id="PTHR43020:SF2">
    <property type="entry name" value="MITOCHONDRIAL TRNA METHYLTHIOTRANSFERASE CDK5RAP1"/>
    <property type="match status" value="1"/>
</dbReference>
<feature type="domain" description="TRAM" evidence="14">
    <location>
        <begin position="378"/>
        <end position="441"/>
    </location>
</feature>
<dbReference type="PATRIC" id="fig|1429438.4.peg.3329"/>
<dbReference type="SFLD" id="SFLDG01082">
    <property type="entry name" value="B12-binding_domain_containing"/>
    <property type="match status" value="1"/>
</dbReference>
<evidence type="ECO:0000256" key="1">
    <source>
        <dbReference type="ARBA" id="ARBA00003234"/>
    </source>
</evidence>
<dbReference type="PROSITE" id="PS01278">
    <property type="entry name" value="MTTASE_RADICAL"/>
    <property type="match status" value="1"/>
</dbReference>
<keyword evidence="18" id="KW-1185">Reference proteome</keyword>
<dbReference type="InterPro" id="IPR007197">
    <property type="entry name" value="rSAM"/>
</dbReference>
<comment type="caution">
    <text evidence="17">The sequence shown here is derived from an EMBL/GenBank/DDBJ whole genome shotgun (WGS) entry which is preliminary data.</text>
</comment>
<feature type="domain" description="MTTase N-terminal" evidence="15">
    <location>
        <begin position="4"/>
        <end position="120"/>
    </location>
</feature>
<keyword evidence="8 13" id="KW-0411">Iron-sulfur</keyword>
<dbReference type="NCBIfam" id="TIGR00089">
    <property type="entry name" value="MiaB/RimO family radical SAM methylthiotransferase"/>
    <property type="match status" value="1"/>
</dbReference>
<dbReference type="InterPro" id="IPR006638">
    <property type="entry name" value="Elp3/MiaA/NifB-like_rSAM"/>
</dbReference>
<dbReference type="PROSITE" id="PS51449">
    <property type="entry name" value="MTTASE_N"/>
    <property type="match status" value="1"/>
</dbReference>
<evidence type="ECO:0000256" key="9">
    <source>
        <dbReference type="ARBA" id="ARBA00033765"/>
    </source>
</evidence>
<dbReference type="FunFam" id="3.80.30.20:FF:000001">
    <property type="entry name" value="tRNA-2-methylthio-N(6)-dimethylallyladenosine synthase 2"/>
    <property type="match status" value="1"/>
</dbReference>
<evidence type="ECO:0000256" key="8">
    <source>
        <dbReference type="ARBA" id="ARBA00023014"/>
    </source>
</evidence>
<evidence type="ECO:0000256" key="10">
    <source>
        <dbReference type="ARBA" id="ARBA00068570"/>
    </source>
</evidence>
<feature type="binding site" evidence="13">
    <location>
        <position position="83"/>
    </location>
    <ligand>
        <name>[4Fe-4S] cluster</name>
        <dbReference type="ChEBI" id="CHEBI:49883"/>
        <label>1</label>
    </ligand>
</feature>
<comment type="similarity">
    <text evidence="13">Belongs to the methylthiotransferase family. MiaB subfamily.</text>
</comment>
<keyword evidence="13" id="KW-0819">tRNA processing</keyword>
<dbReference type="SMART" id="SM00729">
    <property type="entry name" value="Elp3"/>
    <property type="match status" value="1"/>
</dbReference>
<feature type="binding site" evidence="13">
    <location>
        <position position="49"/>
    </location>
    <ligand>
        <name>[4Fe-4S] cluster</name>
        <dbReference type="ChEBI" id="CHEBI:49883"/>
        <label>1</label>
    </ligand>
</feature>
<dbReference type="InterPro" id="IPR005839">
    <property type="entry name" value="Methylthiotransferase"/>
</dbReference>
<dbReference type="HOGENOM" id="CLU_018697_2_0_7"/>
<dbReference type="EC" id="2.8.4.3" evidence="9 13"/>
<protein>
    <recommendedName>
        <fullName evidence="10 13">tRNA-2-methylthio-N(6)-dimethylallyladenosine synthase</fullName>
        <ecNumber evidence="9 13">2.8.4.3</ecNumber>
    </recommendedName>
    <alternativeName>
        <fullName evidence="12 13">(Dimethylallyl)adenosine tRNA methylthiotransferase MiaB</fullName>
    </alternativeName>
    <alternativeName>
        <fullName evidence="11 13">tRNA-i(6)A37 methylthiotransferase</fullName>
    </alternativeName>
</protein>
<evidence type="ECO:0000256" key="2">
    <source>
        <dbReference type="ARBA" id="ARBA00022485"/>
    </source>
</evidence>
<proteinExistence type="inferred from homology"/>
<dbReference type="FunFam" id="3.40.50.12160:FF:000003">
    <property type="entry name" value="CDK5 regulatory subunit-associated protein 1"/>
    <property type="match status" value="1"/>
</dbReference>
<sequence>MATKKLAIKTYGCQMNQYDSERIIGLLQQANYELTDDVKQANLVLLNTCSIREKADQKFYSELGRLKRVKQNRSDMLIGVCGCIPQRARGEILERAPYVDLVFGTLNVSRVLELVQQVEDGHEPVMEITDKVLDDDLGALPVSRDNDVTAFVSVMHGCNKRCSFCVVPNTRGPQVSRPVEVVLDEVRALADAGYKEVTLLGQNVNAYGVDFRPRHMDFADLLGVVNEVEGIERVRFVTSHPLDFTDHLIEAMGSLDKVCESLHLPFQAGSDRILKLMRRGYTAEGYRDLISRIREAVPDIALTTDVIVGFPGETEDEFLETRRMLEWVRFDSIFLFNYSERPDTVAPSLPDLIPHEDKQRRFDGLLNMQKRISLAANLPYEGQTYTVLVEGPSKKDPEKLTGRTRTNKIINFAGDPGLVGSFVPVHVTRAGLYALDGDVAEHGVDLPLVPLSL</sequence>
<dbReference type="SFLD" id="SFLDS00029">
    <property type="entry name" value="Radical_SAM"/>
    <property type="match status" value="1"/>
</dbReference>
<dbReference type="GO" id="GO:0046872">
    <property type="term" value="F:metal ion binding"/>
    <property type="evidence" value="ECO:0007669"/>
    <property type="project" value="UniProtKB-KW"/>
</dbReference>